<evidence type="ECO:0000256" key="3">
    <source>
        <dbReference type="ARBA" id="ARBA00022737"/>
    </source>
</evidence>
<reference evidence="11" key="1">
    <citation type="submission" date="2025-08" db="UniProtKB">
        <authorList>
            <consortium name="RefSeq"/>
        </authorList>
    </citation>
    <scope>IDENTIFICATION</scope>
</reference>
<feature type="domain" description="C2H2-type" evidence="9">
    <location>
        <begin position="393"/>
        <end position="421"/>
    </location>
</feature>
<dbReference type="GO" id="GO:0006357">
    <property type="term" value="P:regulation of transcription by RNA polymerase II"/>
    <property type="evidence" value="ECO:0007669"/>
    <property type="project" value="TreeGrafter"/>
</dbReference>
<dbReference type="GO" id="GO:0005634">
    <property type="term" value="C:nucleus"/>
    <property type="evidence" value="ECO:0007669"/>
    <property type="project" value="UniProtKB-SubCell"/>
</dbReference>
<dbReference type="GO" id="GO:0000978">
    <property type="term" value="F:RNA polymerase II cis-regulatory region sequence-specific DNA binding"/>
    <property type="evidence" value="ECO:0007669"/>
    <property type="project" value="TreeGrafter"/>
</dbReference>
<evidence type="ECO:0000313" key="11">
    <source>
        <dbReference type="RefSeq" id="XP_024943515.1"/>
    </source>
</evidence>
<keyword evidence="6" id="KW-0238">DNA-binding</keyword>
<dbReference type="PROSITE" id="PS00028">
    <property type="entry name" value="ZINC_FINGER_C2H2_1"/>
    <property type="match status" value="9"/>
</dbReference>
<evidence type="ECO:0000256" key="2">
    <source>
        <dbReference type="ARBA" id="ARBA00022723"/>
    </source>
</evidence>
<evidence type="ECO:0000313" key="10">
    <source>
        <dbReference type="Proteomes" id="UP000694920"/>
    </source>
</evidence>
<dbReference type="PROSITE" id="PS50157">
    <property type="entry name" value="ZINC_FINGER_C2H2_2"/>
    <property type="match status" value="7"/>
</dbReference>
<accession>A0AAJ7RN26</accession>
<comment type="subcellular location">
    <subcellularLocation>
        <location evidence="1">Nucleus</location>
    </subcellularLocation>
</comment>
<feature type="domain" description="C2H2-type" evidence="9">
    <location>
        <begin position="481"/>
        <end position="508"/>
    </location>
</feature>
<feature type="domain" description="C2H2-type" evidence="9">
    <location>
        <begin position="509"/>
        <end position="532"/>
    </location>
</feature>
<keyword evidence="2" id="KW-0479">Metal-binding</keyword>
<evidence type="ECO:0000256" key="7">
    <source>
        <dbReference type="ARBA" id="ARBA00023242"/>
    </source>
</evidence>
<dbReference type="Gene3D" id="3.30.160.60">
    <property type="entry name" value="Classic Zinc Finger"/>
    <property type="match status" value="5"/>
</dbReference>
<keyword evidence="7" id="KW-0539">Nucleus</keyword>
<dbReference type="PANTHER" id="PTHR24404:SF114">
    <property type="entry name" value="KLUMPFUSS, ISOFORM B-RELATED"/>
    <property type="match status" value="1"/>
</dbReference>
<dbReference type="Proteomes" id="UP000694920">
    <property type="component" value="Unplaced"/>
</dbReference>
<organism evidence="10 11">
    <name type="scientific">Cephus cinctus</name>
    <name type="common">Wheat stem sawfly</name>
    <dbReference type="NCBI Taxonomy" id="211228"/>
    <lineage>
        <taxon>Eukaryota</taxon>
        <taxon>Metazoa</taxon>
        <taxon>Ecdysozoa</taxon>
        <taxon>Arthropoda</taxon>
        <taxon>Hexapoda</taxon>
        <taxon>Insecta</taxon>
        <taxon>Pterygota</taxon>
        <taxon>Neoptera</taxon>
        <taxon>Endopterygota</taxon>
        <taxon>Hymenoptera</taxon>
        <taxon>Cephoidea</taxon>
        <taxon>Cephidae</taxon>
        <taxon>Cephus</taxon>
    </lineage>
</organism>
<keyword evidence="5" id="KW-0862">Zinc</keyword>
<gene>
    <name evidence="11" type="primary">LOC107270390</name>
</gene>
<evidence type="ECO:0000259" key="9">
    <source>
        <dbReference type="PROSITE" id="PS50157"/>
    </source>
</evidence>
<dbReference type="FunFam" id="3.30.160.60:FF:000145">
    <property type="entry name" value="Zinc finger protein 574"/>
    <property type="match status" value="1"/>
</dbReference>
<evidence type="ECO:0000256" key="5">
    <source>
        <dbReference type="ARBA" id="ARBA00022833"/>
    </source>
</evidence>
<feature type="domain" description="C2H2-type" evidence="9">
    <location>
        <begin position="355"/>
        <end position="384"/>
    </location>
</feature>
<dbReference type="GO" id="GO:0008270">
    <property type="term" value="F:zinc ion binding"/>
    <property type="evidence" value="ECO:0007669"/>
    <property type="project" value="UniProtKB-KW"/>
</dbReference>
<evidence type="ECO:0000256" key="4">
    <source>
        <dbReference type="ARBA" id="ARBA00022771"/>
    </source>
</evidence>
<evidence type="ECO:0000256" key="8">
    <source>
        <dbReference type="PROSITE-ProRule" id="PRU00042"/>
    </source>
</evidence>
<dbReference type="SUPFAM" id="SSF57667">
    <property type="entry name" value="beta-beta-alpha zinc fingers"/>
    <property type="match status" value="4"/>
</dbReference>
<feature type="domain" description="C2H2-type" evidence="9">
    <location>
        <begin position="326"/>
        <end position="353"/>
    </location>
</feature>
<dbReference type="PANTHER" id="PTHR24404">
    <property type="entry name" value="ZINC FINGER PROTEIN"/>
    <property type="match status" value="1"/>
</dbReference>
<keyword evidence="4 8" id="KW-0863">Zinc-finger</keyword>
<dbReference type="InterPro" id="IPR013087">
    <property type="entry name" value="Znf_C2H2_type"/>
</dbReference>
<dbReference type="GeneID" id="107270390"/>
<name>A0AAJ7RN26_CEPCN</name>
<sequence length="743" mass="84981">MSVDESQQSEVMTLPMFDNQDDSMLEAMQSISSKNDDAANFNYLHECMSSLESKDSGVNLSPESVNGSRSDLQLENFDDNYQNSDSEISTLNINFIKMGNMFLQSKNLENVEKMHGEDNDNIKYHNKKLIFDNYNIILENSVNTEKSCDIKMNNATLCIMENSIETLKVLHPDITNSLCNSNKVSGSLYDDFEVSSSCTLTGLFPKGHKCQSFEITSSESDVQDCEKIVNNELYSDTDLERDSDLDGQSLKNKEHMKLDDLDNLQEEVKTCPQCPMTFRYKRHLDRHLEGHLKNNCPHCSAKFARRKHLDVHLFRAHGEKVMKYPHLCDACSRSFPKRILLNRHRAKHQYETGLYYCAECRHGFIKKDSYFRHLQTALHLSKANNEVPFEGIFSCPVCAKELTTRRARDQHIRRVHKDEKKFSCNTFGCTFNCTNKSDLDRHRQLHVEMRNIICEHCGKTFTSVSILNDHVLYVHNKERQFICEECGRAFKRNSLLSRHKLSHQEVRPFACSQCSAAFKRSHHLTRHMETCHRITMERKKKVVKLMKTEDGQLVPIIEKPKQPKVKNMKMKKEVQVNTNPHTTVSVDKSSIASEIDVKSSSVELQHTHSFSSTGTLTESAGISVQMSNLLPVVDMMPQFLSLVDINSGQVVTVEVANPDTLPLNDLVDQFETNCNEMLGLSGYQDLGFQNADQSYYDHSSYSELPLENVSESPLLLDPNGSKMDSLPTIENYLTQPFPPFLNL</sequence>
<keyword evidence="10" id="KW-1185">Reference proteome</keyword>
<dbReference type="InterPro" id="IPR036236">
    <property type="entry name" value="Znf_C2H2_sf"/>
</dbReference>
<evidence type="ECO:0000256" key="1">
    <source>
        <dbReference type="ARBA" id="ARBA00004123"/>
    </source>
</evidence>
<dbReference type="AlphaFoldDB" id="A0AAJ7RN26"/>
<feature type="domain" description="C2H2-type" evidence="9">
    <location>
        <begin position="452"/>
        <end position="480"/>
    </location>
</feature>
<protein>
    <submittedName>
        <fullName evidence="11">Zinc finger protein 436 isoform X2</fullName>
    </submittedName>
</protein>
<evidence type="ECO:0000256" key="6">
    <source>
        <dbReference type="ARBA" id="ARBA00023125"/>
    </source>
</evidence>
<dbReference type="RefSeq" id="XP_024943515.1">
    <property type="nucleotide sequence ID" value="XM_025087747.1"/>
</dbReference>
<feature type="domain" description="C2H2-type" evidence="9">
    <location>
        <begin position="422"/>
        <end position="451"/>
    </location>
</feature>
<dbReference type="Pfam" id="PF00096">
    <property type="entry name" value="zf-C2H2"/>
    <property type="match status" value="3"/>
</dbReference>
<proteinExistence type="predicted"/>
<dbReference type="SMART" id="SM00355">
    <property type="entry name" value="ZnF_C2H2"/>
    <property type="match status" value="9"/>
</dbReference>
<keyword evidence="3" id="KW-0677">Repeat</keyword>
<dbReference type="InterPro" id="IPR050589">
    <property type="entry name" value="Ikaros_C2H2-ZF"/>
</dbReference>
<dbReference type="GO" id="GO:0003700">
    <property type="term" value="F:DNA-binding transcription factor activity"/>
    <property type="evidence" value="ECO:0007669"/>
    <property type="project" value="TreeGrafter"/>
</dbReference>